<evidence type="ECO:0000313" key="3">
    <source>
        <dbReference type="EMBL" id="CAI6336958.1"/>
    </source>
</evidence>
<sequence>MPDSPCFEAPSAGPLRFSGQQDHTAAPIEPQRRCLFLSRFPPEIRNVIYEHVDWNPRSKPGIPEAEGTTGYGDSGEEEDDMSSNKTEQSGKDVDSSKSLSQEVLRARQSRHPLALLLSCRQIYHEASLIAFRTYILIVDTQRRYALLSMIQHRTPLSPSLQLHAISSLVYTFPQPTAMRTPVYFIANSLVHFPSLKHIKVIMQRYTNEILPGGLFHLPRYHKHDDRKSSQCFAPYWWCNSLSVGNVLWSNELQRNKDEKWSVHWPQDAALEEYSTIHSGGSEDQPQPSLPMVEAPLDTEEGVRRQTLAKWLRDRSEDDAEVRQIRLAAAAIAQDGVYESCICRCERPSWMKAELVHEEGRRVVAVAEYQESAKVEGEGLSALDYGRVMSAAKIDTFYVVRGTSTSDIIHGAY</sequence>
<dbReference type="AlphaFoldDB" id="A0A9W4UMI1"/>
<evidence type="ECO:0000313" key="4">
    <source>
        <dbReference type="Proteomes" id="UP001152607"/>
    </source>
</evidence>
<comment type="caution">
    <text evidence="3">The sequence shown here is derived from an EMBL/GenBank/DDBJ whole genome shotgun (WGS) entry which is preliminary data.</text>
</comment>
<dbReference type="OrthoDB" id="3798004at2759"/>
<dbReference type="PANTHER" id="PTHR38790">
    <property type="entry name" value="2EXR DOMAIN-CONTAINING PROTEIN-RELATED"/>
    <property type="match status" value="1"/>
</dbReference>
<feature type="region of interest" description="Disordered" evidence="1">
    <location>
        <begin position="1"/>
        <end position="24"/>
    </location>
</feature>
<dbReference type="EMBL" id="CAOQHR010000007">
    <property type="protein sequence ID" value="CAI6336958.1"/>
    <property type="molecule type" value="Genomic_DNA"/>
</dbReference>
<protein>
    <recommendedName>
        <fullName evidence="2">DUF7730 domain-containing protein</fullName>
    </recommendedName>
</protein>
<evidence type="ECO:0000259" key="2">
    <source>
        <dbReference type="Pfam" id="PF24864"/>
    </source>
</evidence>
<gene>
    <name evidence="3" type="ORF">PDIGIT_LOCUS10064</name>
</gene>
<proteinExistence type="predicted"/>
<accession>A0A9W4UMI1</accession>
<keyword evidence="4" id="KW-1185">Reference proteome</keyword>
<dbReference type="Pfam" id="PF24864">
    <property type="entry name" value="DUF7730"/>
    <property type="match status" value="1"/>
</dbReference>
<dbReference type="Proteomes" id="UP001152607">
    <property type="component" value="Unassembled WGS sequence"/>
</dbReference>
<reference evidence="3" key="1">
    <citation type="submission" date="2023-01" db="EMBL/GenBank/DDBJ databases">
        <authorList>
            <person name="Van Ghelder C."/>
            <person name="Rancurel C."/>
        </authorList>
    </citation>
    <scope>NUCLEOTIDE SEQUENCE</scope>
    <source>
        <strain evidence="3">CNCM I-4278</strain>
    </source>
</reference>
<feature type="region of interest" description="Disordered" evidence="1">
    <location>
        <begin position="55"/>
        <end position="102"/>
    </location>
</feature>
<evidence type="ECO:0000256" key="1">
    <source>
        <dbReference type="SAM" id="MobiDB-lite"/>
    </source>
</evidence>
<organism evidence="3 4">
    <name type="scientific">Periconia digitata</name>
    <dbReference type="NCBI Taxonomy" id="1303443"/>
    <lineage>
        <taxon>Eukaryota</taxon>
        <taxon>Fungi</taxon>
        <taxon>Dikarya</taxon>
        <taxon>Ascomycota</taxon>
        <taxon>Pezizomycotina</taxon>
        <taxon>Dothideomycetes</taxon>
        <taxon>Pleosporomycetidae</taxon>
        <taxon>Pleosporales</taxon>
        <taxon>Massarineae</taxon>
        <taxon>Periconiaceae</taxon>
        <taxon>Periconia</taxon>
    </lineage>
</organism>
<name>A0A9W4UMI1_9PLEO</name>
<feature type="domain" description="DUF7730" evidence="2">
    <location>
        <begin position="30"/>
        <end position="126"/>
    </location>
</feature>
<dbReference type="InterPro" id="IPR056632">
    <property type="entry name" value="DUF7730"/>
</dbReference>